<feature type="region of interest" description="Disordered" evidence="1">
    <location>
        <begin position="66"/>
        <end position="143"/>
    </location>
</feature>
<evidence type="ECO:0000313" key="3">
    <source>
        <dbReference type="EMBL" id="MED6135657.1"/>
    </source>
</evidence>
<sequence>MSDHNTNAYLFFVFVGFLLSSQVFSDELSQEKKVPTHNVVFDEIEGLRSSNFDEWDTTSGYYYHPSARRVRVHPPPPIPPSRMRRLLPPPSPSRRSQTRLSSPPPRRWRPFHGPNPNRIDEKEFPHVPEPKALPPLPRPPSFL</sequence>
<dbReference type="EMBL" id="JASCZI010060736">
    <property type="protein sequence ID" value="MED6135657.1"/>
    <property type="molecule type" value="Genomic_DNA"/>
</dbReference>
<evidence type="ECO:0000313" key="4">
    <source>
        <dbReference type="Proteomes" id="UP001341840"/>
    </source>
</evidence>
<protein>
    <submittedName>
        <fullName evidence="3">Uncharacterized protein</fullName>
    </submittedName>
</protein>
<accession>A0ABU6SHC5</accession>
<reference evidence="3 4" key="1">
    <citation type="journal article" date="2023" name="Plants (Basel)">
        <title>Bridging the Gap: Combining Genomics and Transcriptomics Approaches to Understand Stylosanthes scabra, an Orphan Legume from the Brazilian Caatinga.</title>
        <authorList>
            <person name="Ferreira-Neto J.R.C."/>
            <person name="da Silva M.D."/>
            <person name="Binneck E."/>
            <person name="de Melo N.F."/>
            <person name="da Silva R.H."/>
            <person name="de Melo A.L.T.M."/>
            <person name="Pandolfi V."/>
            <person name="Bustamante F.O."/>
            <person name="Brasileiro-Vidal A.C."/>
            <person name="Benko-Iseppon A.M."/>
        </authorList>
    </citation>
    <scope>NUCLEOTIDE SEQUENCE [LARGE SCALE GENOMIC DNA]</scope>
    <source>
        <tissue evidence="3">Leaves</tissue>
    </source>
</reference>
<feature type="chain" id="PRO_5045962274" evidence="2">
    <location>
        <begin position="26"/>
        <end position="143"/>
    </location>
</feature>
<comment type="caution">
    <text evidence="3">The sequence shown here is derived from an EMBL/GenBank/DDBJ whole genome shotgun (WGS) entry which is preliminary data.</text>
</comment>
<proteinExistence type="predicted"/>
<gene>
    <name evidence="3" type="ORF">PIB30_048699</name>
</gene>
<dbReference type="Proteomes" id="UP001341840">
    <property type="component" value="Unassembled WGS sequence"/>
</dbReference>
<organism evidence="3 4">
    <name type="scientific">Stylosanthes scabra</name>
    <dbReference type="NCBI Taxonomy" id="79078"/>
    <lineage>
        <taxon>Eukaryota</taxon>
        <taxon>Viridiplantae</taxon>
        <taxon>Streptophyta</taxon>
        <taxon>Embryophyta</taxon>
        <taxon>Tracheophyta</taxon>
        <taxon>Spermatophyta</taxon>
        <taxon>Magnoliopsida</taxon>
        <taxon>eudicotyledons</taxon>
        <taxon>Gunneridae</taxon>
        <taxon>Pentapetalae</taxon>
        <taxon>rosids</taxon>
        <taxon>fabids</taxon>
        <taxon>Fabales</taxon>
        <taxon>Fabaceae</taxon>
        <taxon>Papilionoideae</taxon>
        <taxon>50 kb inversion clade</taxon>
        <taxon>dalbergioids sensu lato</taxon>
        <taxon>Dalbergieae</taxon>
        <taxon>Pterocarpus clade</taxon>
        <taxon>Stylosanthes</taxon>
    </lineage>
</organism>
<keyword evidence="2" id="KW-0732">Signal</keyword>
<evidence type="ECO:0000256" key="2">
    <source>
        <dbReference type="SAM" id="SignalP"/>
    </source>
</evidence>
<keyword evidence="4" id="KW-1185">Reference proteome</keyword>
<name>A0ABU6SHC5_9FABA</name>
<feature type="compositionally biased region" description="Pro residues" evidence="1">
    <location>
        <begin position="131"/>
        <end position="143"/>
    </location>
</feature>
<evidence type="ECO:0000256" key="1">
    <source>
        <dbReference type="SAM" id="MobiDB-lite"/>
    </source>
</evidence>
<feature type="signal peptide" evidence="2">
    <location>
        <begin position="1"/>
        <end position="25"/>
    </location>
</feature>
<feature type="compositionally biased region" description="Basic and acidic residues" evidence="1">
    <location>
        <begin position="118"/>
        <end position="129"/>
    </location>
</feature>